<evidence type="ECO:0000256" key="6">
    <source>
        <dbReference type="ARBA" id="ARBA00023136"/>
    </source>
</evidence>
<dbReference type="OrthoDB" id="9807274at2"/>
<dbReference type="Proteomes" id="UP000238034">
    <property type="component" value="Unassembled WGS sequence"/>
</dbReference>
<reference evidence="9 10" key="1">
    <citation type="submission" date="2018-03" db="EMBL/GenBank/DDBJ databases">
        <title>Genomic Encyclopedia of Type Strains, Phase III (KMG-III): the genomes of soil and plant-associated and newly described type strains.</title>
        <authorList>
            <person name="Whitman W."/>
        </authorList>
    </citation>
    <scope>NUCLEOTIDE SEQUENCE [LARGE SCALE GENOMIC DNA]</scope>
    <source>
        <strain evidence="9 10">CGMCC 1.9313</strain>
    </source>
</reference>
<comment type="subcellular location">
    <subcellularLocation>
        <location evidence="1">Cell membrane</location>
        <topology evidence="1">Multi-pass membrane protein</topology>
    </subcellularLocation>
</comment>
<feature type="transmembrane region" description="Helical" evidence="7">
    <location>
        <begin position="452"/>
        <end position="471"/>
    </location>
</feature>
<proteinExistence type="predicted"/>
<evidence type="ECO:0000256" key="3">
    <source>
        <dbReference type="ARBA" id="ARBA00022475"/>
    </source>
</evidence>
<dbReference type="InterPro" id="IPR036259">
    <property type="entry name" value="MFS_trans_sf"/>
</dbReference>
<dbReference type="InterPro" id="IPR020846">
    <property type="entry name" value="MFS_dom"/>
</dbReference>
<accession>A0A2T0U4G3</accession>
<dbReference type="GO" id="GO:0005886">
    <property type="term" value="C:plasma membrane"/>
    <property type="evidence" value="ECO:0007669"/>
    <property type="project" value="UniProtKB-SubCell"/>
</dbReference>
<feature type="transmembrane region" description="Helical" evidence="7">
    <location>
        <begin position="317"/>
        <end position="335"/>
    </location>
</feature>
<feature type="transmembrane region" description="Helical" evidence="7">
    <location>
        <begin position="243"/>
        <end position="263"/>
    </location>
</feature>
<comment type="caution">
    <text evidence="9">The sequence shown here is derived from an EMBL/GenBank/DDBJ whole genome shotgun (WGS) entry which is preliminary data.</text>
</comment>
<dbReference type="GO" id="GO:0022857">
    <property type="term" value="F:transmembrane transporter activity"/>
    <property type="evidence" value="ECO:0007669"/>
    <property type="project" value="InterPro"/>
</dbReference>
<feature type="transmembrane region" description="Helical" evidence="7">
    <location>
        <begin position="212"/>
        <end position="231"/>
    </location>
</feature>
<keyword evidence="5 7" id="KW-1133">Transmembrane helix</keyword>
<feature type="transmembrane region" description="Helical" evidence="7">
    <location>
        <begin position="43"/>
        <end position="61"/>
    </location>
</feature>
<feature type="transmembrane region" description="Helical" evidence="7">
    <location>
        <begin position="73"/>
        <end position="92"/>
    </location>
</feature>
<dbReference type="EMBL" id="PVTH01000005">
    <property type="protein sequence ID" value="PRY52823.1"/>
    <property type="molecule type" value="Genomic_DNA"/>
</dbReference>
<evidence type="ECO:0000256" key="1">
    <source>
        <dbReference type="ARBA" id="ARBA00004651"/>
    </source>
</evidence>
<evidence type="ECO:0000313" key="9">
    <source>
        <dbReference type="EMBL" id="PRY52823.1"/>
    </source>
</evidence>
<feature type="transmembrane region" description="Helical" evidence="7">
    <location>
        <begin position="347"/>
        <end position="363"/>
    </location>
</feature>
<feature type="transmembrane region" description="Helical" evidence="7">
    <location>
        <begin position="418"/>
        <end position="440"/>
    </location>
</feature>
<dbReference type="CDD" id="cd17502">
    <property type="entry name" value="MFS_Azr1_MDR_like"/>
    <property type="match status" value="1"/>
</dbReference>
<feature type="transmembrane region" description="Helical" evidence="7">
    <location>
        <begin position="112"/>
        <end position="134"/>
    </location>
</feature>
<dbReference type="Pfam" id="PF07690">
    <property type="entry name" value="MFS_1"/>
    <property type="match status" value="1"/>
</dbReference>
<feature type="transmembrane region" description="Helical" evidence="7">
    <location>
        <begin position="284"/>
        <end position="305"/>
    </location>
</feature>
<keyword evidence="6 7" id="KW-0472">Membrane</keyword>
<dbReference type="SUPFAM" id="SSF103473">
    <property type="entry name" value="MFS general substrate transporter"/>
    <property type="match status" value="1"/>
</dbReference>
<dbReference type="PROSITE" id="PS50850">
    <property type="entry name" value="MFS"/>
    <property type="match status" value="1"/>
</dbReference>
<protein>
    <submittedName>
        <fullName evidence="9">EmrB/QacA subfamily drug resistance transporter</fullName>
    </submittedName>
</protein>
<keyword evidence="4 7" id="KW-0812">Transmembrane</keyword>
<dbReference type="InterPro" id="IPR011701">
    <property type="entry name" value="MFS"/>
</dbReference>
<dbReference type="RefSeq" id="WP_106293223.1">
    <property type="nucleotide sequence ID" value="NZ_PVTH01000005.1"/>
</dbReference>
<dbReference type="Gene3D" id="1.20.1720.10">
    <property type="entry name" value="Multidrug resistance protein D"/>
    <property type="match status" value="1"/>
</dbReference>
<keyword evidence="10" id="KW-1185">Reference proteome</keyword>
<gene>
    <name evidence="9" type="ORF">B0I27_105292</name>
</gene>
<sequence>MDQNRLLTFVGILLALFLGAIDQTIVTTALPRIVQDLHGLERYTWVASSYLVASTVLVPVYGKLADMYSRKKIELISIGIFLTGSFLCGLAGEFGSLPLLGDGMSQLIIFRAIQGFGGAGLFSMAFIIIADLFPASVRGKYQGYVGAVFGLASVLGPWIGGLLTDHGGSIIPGIAGWRWVFYVNIPFGAIALWFIVAKMPPLLPKVQVKQKLDYLSAVFLLLGLVPLMIGLQLDKTVHPWTSTINLALFGAAALSLILFYFRSLRSDNPILNLKLFSDKVFSRANAATFMMGACFMGIVVFLPLFMVNVVGVSATRAGVSMVPLSMGMFVGSIVSGQLVSRFGNYKVFLLGGIAILLVGLYLLSGMTTSTGFNHVLFYTLICGLGLGPTTPLFTLAIQNSVPIQSLGQATSANQFFRQMGSVIGIAIMGSLMSATLSGVAPTRIQFANAITHNYSLIIFIAIAAFAITLFVPQKPLKKTHGFVPAPVEPDAS</sequence>
<name>A0A2T0U4G3_9SPHI</name>
<keyword evidence="2" id="KW-0813">Transport</keyword>
<dbReference type="Gene3D" id="1.20.1250.20">
    <property type="entry name" value="MFS general substrate transporter like domains"/>
    <property type="match status" value="1"/>
</dbReference>
<dbReference type="PANTHER" id="PTHR23501:SF197">
    <property type="entry name" value="COMD"/>
    <property type="match status" value="1"/>
</dbReference>
<evidence type="ECO:0000256" key="2">
    <source>
        <dbReference type="ARBA" id="ARBA00022448"/>
    </source>
</evidence>
<dbReference type="PANTHER" id="PTHR23501">
    <property type="entry name" value="MAJOR FACILITATOR SUPERFAMILY"/>
    <property type="match status" value="1"/>
</dbReference>
<feature type="domain" description="Major facilitator superfamily (MFS) profile" evidence="8">
    <location>
        <begin position="8"/>
        <end position="478"/>
    </location>
</feature>
<organism evidence="9 10">
    <name type="scientific">Arcticibacter pallidicorallinus</name>
    <dbReference type="NCBI Taxonomy" id="1259464"/>
    <lineage>
        <taxon>Bacteria</taxon>
        <taxon>Pseudomonadati</taxon>
        <taxon>Bacteroidota</taxon>
        <taxon>Sphingobacteriia</taxon>
        <taxon>Sphingobacteriales</taxon>
        <taxon>Sphingobacteriaceae</taxon>
        <taxon>Arcticibacter</taxon>
    </lineage>
</organism>
<feature type="transmembrane region" description="Helical" evidence="7">
    <location>
        <begin position="375"/>
        <end position="397"/>
    </location>
</feature>
<keyword evidence="3" id="KW-1003">Cell membrane</keyword>
<dbReference type="FunFam" id="1.20.1720.10:FF:000004">
    <property type="entry name" value="EmrB/QacA family drug resistance transporter"/>
    <property type="match status" value="1"/>
</dbReference>
<evidence type="ECO:0000256" key="5">
    <source>
        <dbReference type="ARBA" id="ARBA00022989"/>
    </source>
</evidence>
<dbReference type="AlphaFoldDB" id="A0A2T0U4G3"/>
<evidence type="ECO:0000256" key="7">
    <source>
        <dbReference type="SAM" id="Phobius"/>
    </source>
</evidence>
<evidence type="ECO:0000313" key="10">
    <source>
        <dbReference type="Proteomes" id="UP000238034"/>
    </source>
</evidence>
<feature type="transmembrane region" description="Helical" evidence="7">
    <location>
        <begin position="141"/>
        <end position="159"/>
    </location>
</feature>
<evidence type="ECO:0000256" key="4">
    <source>
        <dbReference type="ARBA" id="ARBA00022692"/>
    </source>
</evidence>
<feature type="transmembrane region" description="Helical" evidence="7">
    <location>
        <begin position="179"/>
        <end position="200"/>
    </location>
</feature>
<evidence type="ECO:0000259" key="8">
    <source>
        <dbReference type="PROSITE" id="PS50850"/>
    </source>
</evidence>